<evidence type="ECO:0000256" key="3">
    <source>
        <dbReference type="ARBA" id="ARBA00022840"/>
    </source>
</evidence>
<dbReference type="GO" id="GO:0005874">
    <property type="term" value="C:microtubule"/>
    <property type="evidence" value="ECO:0007669"/>
    <property type="project" value="UniProtKB-KW"/>
</dbReference>
<dbReference type="GO" id="GO:0008017">
    <property type="term" value="F:microtubule binding"/>
    <property type="evidence" value="ECO:0007669"/>
    <property type="project" value="InterPro"/>
</dbReference>
<evidence type="ECO:0000256" key="4">
    <source>
        <dbReference type="ARBA" id="ARBA00023054"/>
    </source>
</evidence>
<accession>A0A2K1JL16</accession>
<name>A0A2K1JL16_PHYPA</name>
<comment type="similarity">
    <text evidence="6">Belongs to the TRAFAC class myosin-kinesin ATPase superfamily. Kinesin family. KIN-12 subfamily.</text>
</comment>
<keyword evidence="3" id="KW-0067">ATP-binding</keyword>
<dbReference type="InterPro" id="IPR001752">
    <property type="entry name" value="Kinesin_motor_dom"/>
</dbReference>
<evidence type="ECO:0000256" key="1">
    <source>
        <dbReference type="ARBA" id="ARBA00022701"/>
    </source>
</evidence>
<organism evidence="9">
    <name type="scientific">Physcomitrium patens</name>
    <name type="common">Spreading-leaved earth moss</name>
    <name type="synonym">Physcomitrella patens</name>
    <dbReference type="NCBI Taxonomy" id="3218"/>
    <lineage>
        <taxon>Eukaryota</taxon>
        <taxon>Viridiplantae</taxon>
        <taxon>Streptophyta</taxon>
        <taxon>Embryophyta</taxon>
        <taxon>Bryophyta</taxon>
        <taxon>Bryophytina</taxon>
        <taxon>Bryopsida</taxon>
        <taxon>Funariidae</taxon>
        <taxon>Funariales</taxon>
        <taxon>Funariaceae</taxon>
        <taxon>Physcomitrium</taxon>
    </lineage>
</organism>
<dbReference type="Pfam" id="PF00225">
    <property type="entry name" value="Kinesin"/>
    <property type="match status" value="1"/>
</dbReference>
<dbReference type="Proteomes" id="UP000006727">
    <property type="component" value="Chromosome 13"/>
</dbReference>
<evidence type="ECO:0000313" key="10">
    <source>
        <dbReference type="EnsemblPlants" id="Pp3c13_7430V3.1"/>
    </source>
</evidence>
<dbReference type="EMBL" id="ABEU02000013">
    <property type="protein sequence ID" value="PNR42258.1"/>
    <property type="molecule type" value="Genomic_DNA"/>
</dbReference>
<dbReference type="EnsemblPlants" id="Pp3c13_7430V3.1">
    <property type="protein sequence ID" value="Pp3c13_7430V3.1"/>
    <property type="gene ID" value="Pp3c13_7430"/>
</dbReference>
<dbReference type="AlphaFoldDB" id="A0A2K1JL16"/>
<evidence type="ECO:0000313" key="11">
    <source>
        <dbReference type="Proteomes" id="UP000006727"/>
    </source>
</evidence>
<dbReference type="STRING" id="3218.A0A2K1JL16"/>
<reference evidence="10" key="3">
    <citation type="submission" date="2020-12" db="UniProtKB">
        <authorList>
            <consortium name="EnsemblPlants"/>
        </authorList>
    </citation>
    <scope>IDENTIFICATION</scope>
</reference>
<reference evidence="9 11" key="1">
    <citation type="journal article" date="2008" name="Science">
        <title>The Physcomitrella genome reveals evolutionary insights into the conquest of land by plants.</title>
        <authorList>
            <person name="Rensing S."/>
            <person name="Lang D."/>
            <person name="Zimmer A."/>
            <person name="Terry A."/>
            <person name="Salamov A."/>
            <person name="Shapiro H."/>
            <person name="Nishiyama T."/>
            <person name="Perroud P.-F."/>
            <person name="Lindquist E."/>
            <person name="Kamisugi Y."/>
            <person name="Tanahashi T."/>
            <person name="Sakakibara K."/>
            <person name="Fujita T."/>
            <person name="Oishi K."/>
            <person name="Shin-I T."/>
            <person name="Kuroki Y."/>
            <person name="Toyoda A."/>
            <person name="Suzuki Y."/>
            <person name="Hashimoto A."/>
            <person name="Yamaguchi K."/>
            <person name="Sugano A."/>
            <person name="Kohara Y."/>
            <person name="Fujiyama A."/>
            <person name="Anterola A."/>
            <person name="Aoki S."/>
            <person name="Ashton N."/>
            <person name="Barbazuk W.B."/>
            <person name="Barker E."/>
            <person name="Bennetzen J."/>
            <person name="Bezanilla M."/>
            <person name="Blankenship R."/>
            <person name="Cho S.H."/>
            <person name="Dutcher S."/>
            <person name="Estelle M."/>
            <person name="Fawcett J.A."/>
            <person name="Gundlach H."/>
            <person name="Hanada K."/>
            <person name="Heyl A."/>
            <person name="Hicks K.A."/>
            <person name="Hugh J."/>
            <person name="Lohr M."/>
            <person name="Mayer K."/>
            <person name="Melkozernov A."/>
            <person name="Murata T."/>
            <person name="Nelson D."/>
            <person name="Pils B."/>
            <person name="Prigge M."/>
            <person name="Reiss B."/>
            <person name="Renner T."/>
            <person name="Rombauts S."/>
            <person name="Rushton P."/>
            <person name="Sanderfoot A."/>
            <person name="Schween G."/>
            <person name="Shiu S.-H."/>
            <person name="Stueber K."/>
            <person name="Theodoulou F.L."/>
            <person name="Tu H."/>
            <person name="Van de Peer Y."/>
            <person name="Verrier P.J."/>
            <person name="Waters E."/>
            <person name="Wood A."/>
            <person name="Yang L."/>
            <person name="Cove D."/>
            <person name="Cuming A."/>
            <person name="Hasebe M."/>
            <person name="Lucas S."/>
            <person name="Mishler D.B."/>
            <person name="Reski R."/>
            <person name="Grigoriev I."/>
            <person name="Quatrano R.S."/>
            <person name="Boore J.L."/>
        </authorList>
    </citation>
    <scope>NUCLEOTIDE SEQUENCE [LARGE SCALE GENOMIC DNA]</scope>
    <source>
        <strain evidence="10 11">cv. Gransden 2004</strain>
    </source>
</reference>
<dbReference type="Gramene" id="Pp3c13_7430V3.1">
    <property type="protein sequence ID" value="Pp3c13_7430V3.1"/>
    <property type="gene ID" value="Pp3c13_7430"/>
</dbReference>
<evidence type="ECO:0000259" key="8">
    <source>
        <dbReference type="PROSITE" id="PS50067"/>
    </source>
</evidence>
<dbReference type="InterPro" id="IPR027417">
    <property type="entry name" value="P-loop_NTPase"/>
</dbReference>
<dbReference type="GO" id="GO:0005524">
    <property type="term" value="F:ATP binding"/>
    <property type="evidence" value="ECO:0007669"/>
    <property type="project" value="UniProtKB-KW"/>
</dbReference>
<dbReference type="InParanoid" id="A0A2K1JL16"/>
<dbReference type="Gene3D" id="3.40.850.10">
    <property type="entry name" value="Kinesin motor domain"/>
    <property type="match status" value="1"/>
</dbReference>
<keyword evidence="1" id="KW-0493">Microtubule</keyword>
<keyword evidence="2" id="KW-0547">Nucleotide-binding</keyword>
<evidence type="ECO:0000256" key="6">
    <source>
        <dbReference type="ARBA" id="ARBA00034488"/>
    </source>
</evidence>
<dbReference type="PANTHER" id="PTHR37739:SF8">
    <property type="entry name" value="KINESIN-LIKE PROTEIN KIN-12D"/>
    <property type="match status" value="1"/>
</dbReference>
<dbReference type="InterPro" id="IPR036961">
    <property type="entry name" value="Kinesin_motor_dom_sf"/>
</dbReference>
<keyword evidence="11" id="KW-1185">Reference proteome</keyword>
<dbReference type="GO" id="GO:0007018">
    <property type="term" value="P:microtubule-based movement"/>
    <property type="evidence" value="ECO:0007669"/>
    <property type="project" value="InterPro"/>
</dbReference>
<feature type="domain" description="Kinesin motor" evidence="8">
    <location>
        <begin position="93"/>
        <end position="181"/>
    </location>
</feature>
<proteinExistence type="inferred from homology"/>
<dbReference type="SUPFAM" id="SSF52540">
    <property type="entry name" value="P-loop containing nucleoside triphosphate hydrolases"/>
    <property type="match status" value="1"/>
</dbReference>
<protein>
    <recommendedName>
        <fullName evidence="8">Kinesin motor domain-containing protein</fullName>
    </recommendedName>
</protein>
<evidence type="ECO:0000256" key="7">
    <source>
        <dbReference type="PROSITE-ProRule" id="PRU00283"/>
    </source>
</evidence>
<sequence length="181" mass="20990">MGKVWRQCYNCHSVARRGTHFDQIELVEDPTAWMCSQCPGSDISEIAQLGLARYVKQEKVHAILWLRQPDTRFTFDHVACEFVNQEELLRVSMTGSGKTHIVLGDIGVFNHQHNESCGMTPRLVEYLFVRILKEEVAQKHRKLEHKCICSLLEIYNEQMSDLLESLVNMQMQEDLNKGFHV</sequence>
<dbReference type="PaxDb" id="3218-PP1S52_201V6.1"/>
<dbReference type="InterPro" id="IPR044986">
    <property type="entry name" value="KIF15/KIN-12"/>
</dbReference>
<keyword evidence="4" id="KW-0175">Coiled coil</keyword>
<evidence type="ECO:0000256" key="5">
    <source>
        <dbReference type="ARBA" id="ARBA00023175"/>
    </source>
</evidence>
<reference evidence="9 11" key="2">
    <citation type="journal article" date="2018" name="Plant J.">
        <title>The Physcomitrella patens chromosome-scale assembly reveals moss genome structure and evolution.</title>
        <authorList>
            <person name="Lang D."/>
            <person name="Ullrich K.K."/>
            <person name="Murat F."/>
            <person name="Fuchs J."/>
            <person name="Jenkins J."/>
            <person name="Haas F.B."/>
            <person name="Piednoel M."/>
            <person name="Gundlach H."/>
            <person name="Van Bel M."/>
            <person name="Meyberg R."/>
            <person name="Vives C."/>
            <person name="Morata J."/>
            <person name="Symeonidi A."/>
            <person name="Hiss M."/>
            <person name="Muchero W."/>
            <person name="Kamisugi Y."/>
            <person name="Saleh O."/>
            <person name="Blanc G."/>
            <person name="Decker E.L."/>
            <person name="van Gessel N."/>
            <person name="Grimwood J."/>
            <person name="Hayes R.D."/>
            <person name="Graham S.W."/>
            <person name="Gunter L.E."/>
            <person name="McDaniel S.F."/>
            <person name="Hoernstein S.N.W."/>
            <person name="Larsson A."/>
            <person name="Li F.W."/>
            <person name="Perroud P.F."/>
            <person name="Phillips J."/>
            <person name="Ranjan P."/>
            <person name="Rokshar D.S."/>
            <person name="Rothfels C.J."/>
            <person name="Schneider L."/>
            <person name="Shu S."/>
            <person name="Stevenson D.W."/>
            <person name="Thummler F."/>
            <person name="Tillich M."/>
            <person name="Villarreal Aguilar J.C."/>
            <person name="Widiez T."/>
            <person name="Wong G.K."/>
            <person name="Wymore A."/>
            <person name="Zhang Y."/>
            <person name="Zimmer A.D."/>
            <person name="Quatrano R.S."/>
            <person name="Mayer K.F.X."/>
            <person name="Goodstein D."/>
            <person name="Casacuberta J.M."/>
            <person name="Vandepoele K."/>
            <person name="Reski R."/>
            <person name="Cuming A.C."/>
            <person name="Tuskan G.A."/>
            <person name="Maumus F."/>
            <person name="Salse J."/>
            <person name="Schmutz J."/>
            <person name="Rensing S.A."/>
        </authorList>
    </citation>
    <scope>NUCLEOTIDE SEQUENCE [LARGE SCALE GENOMIC DNA]</scope>
    <source>
        <strain evidence="10 11">cv. Gransden 2004</strain>
    </source>
</reference>
<evidence type="ECO:0000313" key="9">
    <source>
        <dbReference type="EMBL" id="PNR42258.1"/>
    </source>
</evidence>
<dbReference type="PANTHER" id="PTHR37739">
    <property type="entry name" value="KINESIN-LIKE PROTEIN KIN-12D"/>
    <property type="match status" value="1"/>
</dbReference>
<keyword evidence="5" id="KW-0505">Motor protein</keyword>
<dbReference type="PROSITE" id="PS50067">
    <property type="entry name" value="KINESIN_MOTOR_2"/>
    <property type="match status" value="1"/>
</dbReference>
<gene>
    <name evidence="9" type="ORF">PHYPA_017087</name>
</gene>
<dbReference type="GO" id="GO:0003777">
    <property type="term" value="F:microtubule motor activity"/>
    <property type="evidence" value="ECO:0007669"/>
    <property type="project" value="InterPro"/>
</dbReference>
<comment type="caution">
    <text evidence="7">Lacks conserved residue(s) required for the propagation of feature annotation.</text>
</comment>
<evidence type="ECO:0000256" key="2">
    <source>
        <dbReference type="ARBA" id="ARBA00022741"/>
    </source>
</evidence>